<feature type="domain" description="Reverse transcriptase" evidence="1">
    <location>
        <begin position="88"/>
        <end position="152"/>
    </location>
</feature>
<reference evidence="2 3" key="1">
    <citation type="submission" date="2024-01" db="EMBL/GenBank/DDBJ databases">
        <title>A telomere-to-telomere, gap-free genome of sweet tea (Lithocarpus litseifolius).</title>
        <authorList>
            <person name="Zhou J."/>
        </authorList>
    </citation>
    <scope>NUCLEOTIDE SEQUENCE [LARGE SCALE GENOMIC DNA]</scope>
    <source>
        <strain evidence="2">Zhou-2022a</strain>
        <tissue evidence="2">Leaf</tissue>
    </source>
</reference>
<name>A0AAW2DV01_9ROSI</name>
<accession>A0AAW2DV01</accession>
<dbReference type="PANTHER" id="PTHR46890">
    <property type="entry name" value="NON-LTR RETROLELEMENT REVERSE TRANSCRIPTASE-LIKE PROTEIN-RELATED"/>
    <property type="match status" value="1"/>
</dbReference>
<dbReference type="EMBL" id="JAZDWU010000001">
    <property type="protein sequence ID" value="KAL0013373.1"/>
    <property type="molecule type" value="Genomic_DNA"/>
</dbReference>
<comment type="caution">
    <text evidence="2">The sequence shown here is derived from an EMBL/GenBank/DDBJ whole genome shotgun (WGS) entry which is preliminary data.</text>
</comment>
<evidence type="ECO:0000259" key="1">
    <source>
        <dbReference type="Pfam" id="PF00078"/>
    </source>
</evidence>
<dbReference type="PANTHER" id="PTHR46890:SF48">
    <property type="entry name" value="RNA-DIRECTED DNA POLYMERASE"/>
    <property type="match status" value="1"/>
</dbReference>
<sequence>MEGVQRVVTEEMNSKLTAIYTMKEVELAIKEMVPLKAPGPNGMPPLFYQTYWSNVGMDISHAVISCLNYSSLLKSINHTFITLIPKVKDPEKVSEFRPISLCNVIYKIVSKVIANRLRPLLNDIISETQSAFTAGRLITDNILIAFESLHHMKTSCT</sequence>
<organism evidence="2 3">
    <name type="scientific">Lithocarpus litseifolius</name>
    <dbReference type="NCBI Taxonomy" id="425828"/>
    <lineage>
        <taxon>Eukaryota</taxon>
        <taxon>Viridiplantae</taxon>
        <taxon>Streptophyta</taxon>
        <taxon>Embryophyta</taxon>
        <taxon>Tracheophyta</taxon>
        <taxon>Spermatophyta</taxon>
        <taxon>Magnoliopsida</taxon>
        <taxon>eudicotyledons</taxon>
        <taxon>Gunneridae</taxon>
        <taxon>Pentapetalae</taxon>
        <taxon>rosids</taxon>
        <taxon>fabids</taxon>
        <taxon>Fagales</taxon>
        <taxon>Fagaceae</taxon>
        <taxon>Lithocarpus</taxon>
    </lineage>
</organism>
<dbReference type="InterPro" id="IPR000477">
    <property type="entry name" value="RT_dom"/>
</dbReference>
<proteinExistence type="predicted"/>
<protein>
    <recommendedName>
        <fullName evidence="1">Reverse transcriptase domain-containing protein</fullName>
    </recommendedName>
</protein>
<dbReference type="AlphaFoldDB" id="A0AAW2DV01"/>
<evidence type="ECO:0000313" key="2">
    <source>
        <dbReference type="EMBL" id="KAL0013373.1"/>
    </source>
</evidence>
<dbReference type="Pfam" id="PF00078">
    <property type="entry name" value="RVT_1"/>
    <property type="match status" value="1"/>
</dbReference>
<evidence type="ECO:0000313" key="3">
    <source>
        <dbReference type="Proteomes" id="UP001459277"/>
    </source>
</evidence>
<keyword evidence="3" id="KW-1185">Reference proteome</keyword>
<gene>
    <name evidence="2" type="ORF">SO802_000442</name>
</gene>
<dbReference type="Proteomes" id="UP001459277">
    <property type="component" value="Unassembled WGS sequence"/>
</dbReference>
<dbReference type="InterPro" id="IPR052343">
    <property type="entry name" value="Retrotransposon-Effector_Assoc"/>
</dbReference>